<organism evidence="2 3">
    <name type="scientific">Oryzias melastigma</name>
    <name type="common">Marine medaka</name>
    <dbReference type="NCBI Taxonomy" id="30732"/>
    <lineage>
        <taxon>Eukaryota</taxon>
        <taxon>Metazoa</taxon>
        <taxon>Chordata</taxon>
        <taxon>Craniata</taxon>
        <taxon>Vertebrata</taxon>
        <taxon>Euteleostomi</taxon>
        <taxon>Actinopterygii</taxon>
        <taxon>Neopterygii</taxon>
        <taxon>Teleostei</taxon>
        <taxon>Neoteleostei</taxon>
        <taxon>Acanthomorphata</taxon>
        <taxon>Ovalentaria</taxon>
        <taxon>Atherinomorphae</taxon>
        <taxon>Beloniformes</taxon>
        <taxon>Adrianichthyidae</taxon>
        <taxon>Oryziinae</taxon>
        <taxon>Oryzias</taxon>
    </lineage>
</organism>
<name>A0A834CJV2_ORYME</name>
<comment type="caution">
    <text evidence="2">The sequence shown here is derived from an EMBL/GenBank/DDBJ whole genome shotgun (WGS) entry which is preliminary data.</text>
</comment>
<dbReference type="AlphaFoldDB" id="A0A834CJV2"/>
<proteinExistence type="predicted"/>
<evidence type="ECO:0000256" key="1">
    <source>
        <dbReference type="SAM" id="MobiDB-lite"/>
    </source>
</evidence>
<evidence type="ECO:0000313" key="2">
    <source>
        <dbReference type="EMBL" id="KAF6729873.1"/>
    </source>
</evidence>
<dbReference type="EMBL" id="WKFB01000250">
    <property type="protein sequence ID" value="KAF6729873.1"/>
    <property type="molecule type" value="Genomic_DNA"/>
</dbReference>
<evidence type="ECO:0000313" key="3">
    <source>
        <dbReference type="Proteomes" id="UP000646548"/>
    </source>
</evidence>
<dbReference type="Proteomes" id="UP000646548">
    <property type="component" value="Unassembled WGS sequence"/>
</dbReference>
<sequence>MRKPFGRDISLIWSAHDPRPTGSATSHRASPIPPQLPPRARPPSTLPRPATPSAVLSPPLPPRDGKGDGGTTTGTVGTVTVAPGLLSACPCNSSCTSPLCLGSAVTGQPPGLRQ</sequence>
<protein>
    <submittedName>
        <fullName evidence="2">Uncharacterized protein</fullName>
    </submittedName>
</protein>
<reference evidence="2" key="1">
    <citation type="journal article" name="BMC Genomics">
        <title>Long-read sequencing and de novo genome assembly of marine medaka (Oryzias melastigma).</title>
        <authorList>
            <person name="Liang P."/>
            <person name="Saqib H.S.A."/>
            <person name="Ni X."/>
            <person name="Shen Y."/>
        </authorList>
    </citation>
    <scope>NUCLEOTIDE SEQUENCE</scope>
    <source>
        <strain evidence="2">Bigg-433</strain>
    </source>
</reference>
<accession>A0A834CJV2</accession>
<feature type="compositionally biased region" description="Pro residues" evidence="1">
    <location>
        <begin position="31"/>
        <end position="50"/>
    </location>
</feature>
<feature type="region of interest" description="Disordered" evidence="1">
    <location>
        <begin position="1"/>
        <end position="78"/>
    </location>
</feature>
<gene>
    <name evidence="2" type="ORF">FQA47_019802</name>
</gene>